<accession>A0ABS6UNR7</accession>
<reference evidence="1 2" key="1">
    <citation type="submission" date="2020-11" db="EMBL/GenBank/DDBJ databases">
        <title>Pseudonocardia abyssalis sp. nov. and Pseudonocardia oceani sp. nov., description and phylogenomic analysis of two novel actinomycetes isolated from the deep Southern Ocean.</title>
        <authorList>
            <person name="Parra J."/>
        </authorList>
    </citation>
    <scope>NUCLEOTIDE SEQUENCE [LARGE SCALE GENOMIC DNA]</scope>
    <source>
        <strain evidence="1 2">KRD-168</strain>
    </source>
</reference>
<name>A0ABS6UNR7_9PSEU</name>
<dbReference type="EMBL" id="JADQDK010000001">
    <property type="protein sequence ID" value="MBW0133543.1"/>
    <property type="molecule type" value="Genomic_DNA"/>
</dbReference>
<evidence type="ECO:0000313" key="1">
    <source>
        <dbReference type="EMBL" id="MBW0133543.1"/>
    </source>
</evidence>
<proteinExistence type="predicted"/>
<evidence type="ECO:0008006" key="3">
    <source>
        <dbReference type="Google" id="ProtNLM"/>
    </source>
</evidence>
<protein>
    <recommendedName>
        <fullName evidence="3">RNA-binding S4 domain-containing protein</fullName>
    </recommendedName>
</protein>
<organism evidence="1 2">
    <name type="scientific">Pseudonocardia abyssalis</name>
    <dbReference type="NCBI Taxonomy" id="2792008"/>
    <lineage>
        <taxon>Bacteria</taxon>
        <taxon>Bacillati</taxon>
        <taxon>Actinomycetota</taxon>
        <taxon>Actinomycetes</taxon>
        <taxon>Pseudonocardiales</taxon>
        <taxon>Pseudonocardiaceae</taxon>
        <taxon>Pseudonocardia</taxon>
    </lineage>
</organism>
<sequence>MTTSRSTVLDRLVQAGITGARARDHPHDGWVLVDGHQVEDPASLVTPPSTVELRAIRRTE</sequence>
<keyword evidence="2" id="KW-1185">Reference proteome</keyword>
<dbReference type="Proteomes" id="UP000694287">
    <property type="component" value="Unassembled WGS sequence"/>
</dbReference>
<gene>
    <name evidence="1" type="ORF">I4I81_04640</name>
</gene>
<comment type="caution">
    <text evidence="1">The sequence shown here is derived from an EMBL/GenBank/DDBJ whole genome shotgun (WGS) entry which is preliminary data.</text>
</comment>
<dbReference type="RefSeq" id="WP_218604392.1">
    <property type="nucleotide sequence ID" value="NZ_JADQDJ010000218.1"/>
</dbReference>
<evidence type="ECO:0000313" key="2">
    <source>
        <dbReference type="Proteomes" id="UP000694287"/>
    </source>
</evidence>